<name>A0ACC1R4F9_9HYPO</name>
<organism evidence="1 2">
    <name type="scientific">Lecanicillium saksenae</name>
    <dbReference type="NCBI Taxonomy" id="468837"/>
    <lineage>
        <taxon>Eukaryota</taxon>
        <taxon>Fungi</taxon>
        <taxon>Dikarya</taxon>
        <taxon>Ascomycota</taxon>
        <taxon>Pezizomycotina</taxon>
        <taxon>Sordariomycetes</taxon>
        <taxon>Hypocreomycetidae</taxon>
        <taxon>Hypocreales</taxon>
        <taxon>Cordycipitaceae</taxon>
        <taxon>Lecanicillium</taxon>
    </lineage>
</organism>
<dbReference type="Proteomes" id="UP001148737">
    <property type="component" value="Unassembled WGS sequence"/>
</dbReference>
<dbReference type="EMBL" id="JANAKD010000055">
    <property type="protein sequence ID" value="KAJ3498363.1"/>
    <property type="molecule type" value="Genomic_DNA"/>
</dbReference>
<evidence type="ECO:0000313" key="1">
    <source>
        <dbReference type="EMBL" id="KAJ3498363.1"/>
    </source>
</evidence>
<keyword evidence="2" id="KW-1185">Reference proteome</keyword>
<protein>
    <submittedName>
        <fullName evidence="1">Uncharacterized protein</fullName>
    </submittedName>
</protein>
<gene>
    <name evidence="1" type="ORF">NLG97_g1191</name>
</gene>
<evidence type="ECO:0000313" key="2">
    <source>
        <dbReference type="Proteomes" id="UP001148737"/>
    </source>
</evidence>
<proteinExistence type="predicted"/>
<reference evidence="1" key="1">
    <citation type="submission" date="2022-07" db="EMBL/GenBank/DDBJ databases">
        <title>Genome Sequence of Lecanicillium saksenae.</title>
        <authorList>
            <person name="Buettner E."/>
        </authorList>
    </citation>
    <scope>NUCLEOTIDE SEQUENCE</scope>
    <source>
        <strain evidence="1">VT-O1</strain>
    </source>
</reference>
<accession>A0ACC1R4F9</accession>
<sequence>MDDDTELPQASLERYLSATAHVLARYPLLGTSTLRDAIDDLGGELNAWEWHLVFPQSFVTVRQIQALSLTLLHEHAQKIYNAKTCNALFSGCAAMLNRYSEQEWYEPGQFDTWLVVSAAFLLLNEKDCQELSSRYYFYLPYQHAFLLEKHFGSVESANLYTARLQAIHDRCLPRCLPSSEECYSPGSELQAMDSTPATPQDWQALPECQFGIIVDRPAAEPTRIHDALSPHCDEPILSEIGVESEKPIKSEIGVESEEPIISEIGVESEKPIKSEIGVESEEPIISEIGVERDDSESVGELPKALPRRPNRKNMSRRGRACDTCRRTCNTPAKTLMPAQFIDMDDRCEKEAREVEDAPCGEGDPNSKYLASACYTVPDSTTRLKEYRCDSETSTVDVFTEVEEWDSGDDGPALKRQTLAEDGAGVFASTQAEPHRS</sequence>
<comment type="caution">
    <text evidence="1">The sequence shown here is derived from an EMBL/GenBank/DDBJ whole genome shotgun (WGS) entry which is preliminary data.</text>
</comment>